<dbReference type="EMBL" id="JAAITA010000008">
    <property type="protein sequence ID" value="NSJ86073.1"/>
    <property type="molecule type" value="Genomic_DNA"/>
</dbReference>
<dbReference type="Pfam" id="PF00391">
    <property type="entry name" value="PEP-utilizers"/>
    <property type="match status" value="1"/>
</dbReference>
<dbReference type="InterPro" id="IPR008731">
    <property type="entry name" value="PTS_EIN"/>
</dbReference>
<keyword evidence="22" id="KW-1185">Reference proteome</keyword>
<keyword evidence="15 17" id="KW-0460">Magnesium</keyword>
<keyword evidence="14 17" id="KW-0418">Kinase</keyword>
<protein>
    <recommendedName>
        <fullName evidence="7 17">Phosphoenolpyruvate-protein phosphotransferase</fullName>
        <ecNumber evidence="6 17">2.7.3.9</ecNumber>
    </recommendedName>
    <alternativeName>
        <fullName evidence="16 17">Phosphotransferase system, enzyme I</fullName>
    </alternativeName>
</protein>
<dbReference type="Gene3D" id="1.10.274.10">
    <property type="entry name" value="PtsI, HPr-binding domain"/>
    <property type="match status" value="1"/>
</dbReference>
<dbReference type="Pfam" id="PF02896">
    <property type="entry name" value="PEP-utilizers_C"/>
    <property type="match status" value="1"/>
</dbReference>
<evidence type="ECO:0000313" key="22">
    <source>
        <dbReference type="Proteomes" id="UP000822142"/>
    </source>
</evidence>
<evidence type="ECO:0000256" key="3">
    <source>
        <dbReference type="ARBA" id="ARBA00002728"/>
    </source>
</evidence>
<dbReference type="GO" id="GO:0008965">
    <property type="term" value="F:phosphoenolpyruvate-protein phosphotransferase activity"/>
    <property type="evidence" value="ECO:0007669"/>
    <property type="project" value="UniProtKB-EC"/>
</dbReference>
<dbReference type="InterPro" id="IPR000121">
    <property type="entry name" value="PEP_util_C"/>
</dbReference>
<keyword evidence="13 17" id="KW-0479">Metal-binding</keyword>
<dbReference type="PIRSF" id="PIRSF000732">
    <property type="entry name" value="PTS_enzyme_I"/>
    <property type="match status" value="1"/>
</dbReference>
<dbReference type="InterPro" id="IPR040442">
    <property type="entry name" value="Pyrv_kinase-like_dom_sf"/>
</dbReference>
<evidence type="ECO:0000256" key="4">
    <source>
        <dbReference type="ARBA" id="ARBA00004496"/>
    </source>
</evidence>
<evidence type="ECO:0000256" key="9">
    <source>
        <dbReference type="ARBA" id="ARBA00022490"/>
    </source>
</evidence>
<evidence type="ECO:0000256" key="13">
    <source>
        <dbReference type="ARBA" id="ARBA00022723"/>
    </source>
</evidence>
<evidence type="ECO:0000256" key="1">
    <source>
        <dbReference type="ARBA" id="ARBA00000683"/>
    </source>
</evidence>
<dbReference type="InterPro" id="IPR006318">
    <property type="entry name" value="PTS_EI-like"/>
</dbReference>
<dbReference type="InterPro" id="IPR015813">
    <property type="entry name" value="Pyrv/PenolPyrv_kinase-like_dom"/>
</dbReference>
<organism evidence="21 22">
    <name type="scientific">Blautia hansenii</name>
    <name type="common">Ruminococcus hansenii</name>
    <dbReference type="NCBI Taxonomy" id="1322"/>
    <lineage>
        <taxon>Bacteria</taxon>
        <taxon>Bacillati</taxon>
        <taxon>Bacillota</taxon>
        <taxon>Clostridia</taxon>
        <taxon>Lachnospirales</taxon>
        <taxon>Lachnospiraceae</taxon>
        <taxon>Blautia</taxon>
    </lineage>
</organism>
<evidence type="ECO:0000259" key="19">
    <source>
        <dbReference type="Pfam" id="PF02896"/>
    </source>
</evidence>
<dbReference type="InterPro" id="IPR036618">
    <property type="entry name" value="PtsI_HPr-bd_sf"/>
</dbReference>
<dbReference type="Gene3D" id="3.20.20.60">
    <property type="entry name" value="Phosphoenolpyruvate-binding domains"/>
    <property type="match status" value="1"/>
</dbReference>
<comment type="similarity">
    <text evidence="5 17">Belongs to the PEP-utilizing enzyme family.</text>
</comment>
<dbReference type="PROSITE" id="PS00742">
    <property type="entry name" value="PEP_ENZYMES_2"/>
    <property type="match status" value="1"/>
</dbReference>
<reference evidence="21 22" key="1">
    <citation type="journal article" date="2020" name="Cell Host Microbe">
        <title>Functional and Genomic Variation between Human-Derived Isolates of Lachnospiraceae Reveals Inter- and Intra-Species Diversity.</title>
        <authorList>
            <person name="Sorbara M.T."/>
            <person name="Littmann E.R."/>
            <person name="Fontana E."/>
            <person name="Moody T.U."/>
            <person name="Kohout C.E."/>
            <person name="Gjonbalaj M."/>
            <person name="Eaton V."/>
            <person name="Seok R."/>
            <person name="Leiner I.M."/>
            <person name="Pamer E.G."/>
        </authorList>
    </citation>
    <scope>NUCLEOTIDE SEQUENCE [LARGE SCALE GENOMIC DNA]</scope>
    <source>
        <strain evidence="21 22">MSK.15.26</strain>
    </source>
</reference>
<evidence type="ECO:0000256" key="2">
    <source>
        <dbReference type="ARBA" id="ARBA00001946"/>
    </source>
</evidence>
<feature type="domain" description="PEP-utilising enzyme C-terminal" evidence="19">
    <location>
        <begin position="256"/>
        <end position="539"/>
    </location>
</feature>
<dbReference type="Gene3D" id="3.50.30.10">
    <property type="entry name" value="Phosphohistidine domain"/>
    <property type="match status" value="1"/>
</dbReference>
<sequence>MMKTYKGKSVFNGIAIGKICVYKKDEQQVKRSKIMDVEGEIQRFHKARETAIEQLQGLYEKALTEVGEANAAIFEIHQMMLEDEDYLESIENIIRTQEVNAEYAVAATSDNFSAMFAAMDDDYMRERAADVKDISERVLAALKGEDKSKILTEEPVIIVADDLAPSQTVQLDKDKVLSFVTVHGSVNSHTAILARTMSIPALIGTDLPLDDTIDGKMAVVDGNQGCIYVEPDEETMKLMEGKLAEEKEKRELLLTLKGKESVTLDNQKVLTYANIGNSRDLAMVLQNDAEGIGLFRSEFIYLESDTYPTEEEQFKIYKTVAETMAGKRVIIRTLDIGADKQADYFQLAKEENPAMGLRAIRICLTRPEIFKTQLRAIFRASAYGRLAVMYPMITSVAEVRRIKEIVEEVKRELQQENLAFGEIEQGIMIETPAAAIISDLLAKEVDFFSIGTNDLTQYLLAIDRQNEELDSFYDAHHTAVLRMIYQTVQNAHKENIWCGICGELGGDTELTRLFLAMGVDELSVSPGKVLPLRKIIRETRVEEDREKLLQTFL</sequence>
<dbReference type="InterPro" id="IPR023151">
    <property type="entry name" value="PEP_util_CS"/>
</dbReference>
<keyword evidence="10 17" id="KW-0762">Sugar transport</keyword>
<comment type="subcellular location">
    <subcellularLocation>
        <location evidence="4 17">Cytoplasm</location>
    </subcellularLocation>
</comment>
<dbReference type="SUPFAM" id="SSF52009">
    <property type="entry name" value="Phosphohistidine domain"/>
    <property type="match status" value="1"/>
</dbReference>
<evidence type="ECO:0000256" key="14">
    <source>
        <dbReference type="ARBA" id="ARBA00022777"/>
    </source>
</evidence>
<evidence type="ECO:0000256" key="11">
    <source>
        <dbReference type="ARBA" id="ARBA00022679"/>
    </source>
</evidence>
<dbReference type="SUPFAM" id="SSF51621">
    <property type="entry name" value="Phosphoenolpyruvate/pyruvate domain"/>
    <property type="match status" value="1"/>
</dbReference>
<dbReference type="InterPro" id="IPR024692">
    <property type="entry name" value="PTS_EI"/>
</dbReference>
<feature type="domain" description="Phosphotransferase system enzyme I N-terminal" evidence="20">
    <location>
        <begin position="6"/>
        <end position="127"/>
    </location>
</feature>
<comment type="catalytic activity">
    <reaction evidence="1 17">
        <text>L-histidyl-[protein] + phosphoenolpyruvate = N(pros)-phospho-L-histidyl-[protein] + pyruvate</text>
        <dbReference type="Rhea" id="RHEA:23880"/>
        <dbReference type="Rhea" id="RHEA-COMP:9745"/>
        <dbReference type="Rhea" id="RHEA-COMP:9746"/>
        <dbReference type="ChEBI" id="CHEBI:15361"/>
        <dbReference type="ChEBI" id="CHEBI:29979"/>
        <dbReference type="ChEBI" id="CHEBI:58702"/>
        <dbReference type="ChEBI" id="CHEBI:64837"/>
        <dbReference type="EC" id="2.7.3.9"/>
    </reaction>
</comment>
<dbReference type="InterPro" id="IPR036637">
    <property type="entry name" value="Phosphohistidine_dom_sf"/>
</dbReference>
<dbReference type="Pfam" id="PF05524">
    <property type="entry name" value="PEP-utilisers_N"/>
    <property type="match status" value="1"/>
</dbReference>
<accession>A0ABX2I6I7</accession>
<gene>
    <name evidence="21" type="primary">ptsP</name>
    <name evidence="21" type="ORF">G5A70_07770</name>
</gene>
<evidence type="ECO:0000259" key="18">
    <source>
        <dbReference type="Pfam" id="PF00391"/>
    </source>
</evidence>
<comment type="cofactor">
    <cofactor evidence="2 17">
        <name>Mg(2+)</name>
        <dbReference type="ChEBI" id="CHEBI:18420"/>
    </cofactor>
</comment>
<dbReference type="Proteomes" id="UP000822142">
    <property type="component" value="Unassembled WGS sequence"/>
</dbReference>
<name>A0ABX2I6I7_BLAHA</name>
<evidence type="ECO:0000256" key="15">
    <source>
        <dbReference type="ARBA" id="ARBA00022842"/>
    </source>
</evidence>
<comment type="caution">
    <text evidence="21">The sequence shown here is derived from an EMBL/GenBank/DDBJ whole genome shotgun (WGS) entry which is preliminary data.</text>
</comment>
<dbReference type="PRINTS" id="PR01736">
    <property type="entry name" value="PHPHTRNFRASE"/>
</dbReference>
<feature type="domain" description="PEP-utilising enzyme mobile" evidence="18">
    <location>
        <begin position="153"/>
        <end position="225"/>
    </location>
</feature>
<proteinExistence type="inferred from homology"/>
<keyword evidence="11 17" id="KW-0808">Transferase</keyword>
<evidence type="ECO:0000259" key="20">
    <source>
        <dbReference type="Pfam" id="PF05524"/>
    </source>
</evidence>
<keyword evidence="9 17" id="KW-0963">Cytoplasm</keyword>
<evidence type="ECO:0000256" key="10">
    <source>
        <dbReference type="ARBA" id="ARBA00022597"/>
    </source>
</evidence>
<evidence type="ECO:0000256" key="16">
    <source>
        <dbReference type="ARBA" id="ARBA00033235"/>
    </source>
</evidence>
<evidence type="ECO:0000313" key="21">
    <source>
        <dbReference type="EMBL" id="NSJ86073.1"/>
    </source>
</evidence>
<keyword evidence="12 17" id="KW-0598">Phosphotransferase system</keyword>
<evidence type="ECO:0000256" key="8">
    <source>
        <dbReference type="ARBA" id="ARBA00022448"/>
    </source>
</evidence>
<dbReference type="EC" id="2.7.3.9" evidence="6 17"/>
<comment type="function">
    <text evidence="3 17">General (non sugar-specific) component of the phosphoenolpyruvate-dependent sugar phosphotransferase system (sugar PTS). This major carbohydrate active-transport system catalyzes the phosphorylation of incoming sugar substrates concomitantly with their translocation across the cell membrane. Enzyme I transfers the phosphoryl group from phosphoenolpyruvate (PEP) to the phosphoryl carrier protein (HPr).</text>
</comment>
<evidence type="ECO:0000256" key="5">
    <source>
        <dbReference type="ARBA" id="ARBA00007837"/>
    </source>
</evidence>
<evidence type="ECO:0000256" key="7">
    <source>
        <dbReference type="ARBA" id="ARBA00016544"/>
    </source>
</evidence>
<dbReference type="PANTHER" id="PTHR46244:SF3">
    <property type="entry name" value="PHOSPHOENOLPYRUVATE-PROTEIN PHOSPHOTRANSFERASE"/>
    <property type="match status" value="1"/>
</dbReference>
<dbReference type="SUPFAM" id="SSF47831">
    <property type="entry name" value="Enzyme I of the PEP:sugar phosphotransferase system HPr-binding (sub)domain"/>
    <property type="match status" value="1"/>
</dbReference>
<evidence type="ECO:0000256" key="6">
    <source>
        <dbReference type="ARBA" id="ARBA00012232"/>
    </source>
</evidence>
<evidence type="ECO:0000256" key="17">
    <source>
        <dbReference type="PIRNR" id="PIRNR000732"/>
    </source>
</evidence>
<evidence type="ECO:0000256" key="12">
    <source>
        <dbReference type="ARBA" id="ARBA00022683"/>
    </source>
</evidence>
<keyword evidence="8 17" id="KW-0813">Transport</keyword>
<dbReference type="InterPro" id="IPR050499">
    <property type="entry name" value="PEP-utilizing_PTS_enzyme"/>
</dbReference>
<dbReference type="InterPro" id="IPR008279">
    <property type="entry name" value="PEP-util_enz_mobile_dom"/>
</dbReference>
<dbReference type="NCBIfam" id="TIGR01417">
    <property type="entry name" value="PTS_I_fam"/>
    <property type="match status" value="1"/>
</dbReference>
<dbReference type="PANTHER" id="PTHR46244">
    <property type="entry name" value="PHOSPHOENOLPYRUVATE-PROTEIN PHOSPHOTRANSFERASE"/>
    <property type="match status" value="1"/>
</dbReference>